<keyword evidence="3" id="KW-1185">Reference proteome</keyword>
<dbReference type="AlphaFoldDB" id="A0A3E3HZ09"/>
<dbReference type="PANTHER" id="PTHR43792">
    <property type="entry name" value="GNAT FAMILY, PUTATIVE (AFU_ORTHOLOGUE AFUA_3G00765)-RELATED-RELATED"/>
    <property type="match status" value="1"/>
</dbReference>
<dbReference type="Proteomes" id="UP000260812">
    <property type="component" value="Unassembled WGS sequence"/>
</dbReference>
<evidence type="ECO:0000259" key="1">
    <source>
        <dbReference type="PROSITE" id="PS51186"/>
    </source>
</evidence>
<sequence length="178" mass="21119">MEGITVIAETDRLILRRYRESDLQDLYEYLSNPEVVKFEPYRPMSMDEVRHNLEWRISTDEMTAVELKESHKMIGNVYLGNRDFEWLEIGYVFNQDYWGKGYAKESCLALVGQAFSQGIHRIFAECDPENPSSWKLLEALGFEREAHLRQNVYFWKDDENRPLWKDTYIYAKLNGVMG</sequence>
<dbReference type="InterPro" id="IPR000182">
    <property type="entry name" value="GNAT_dom"/>
</dbReference>
<dbReference type="Gene3D" id="3.40.630.30">
    <property type="match status" value="1"/>
</dbReference>
<dbReference type="SUPFAM" id="SSF55729">
    <property type="entry name" value="Acyl-CoA N-acyltransferases (Nat)"/>
    <property type="match status" value="1"/>
</dbReference>
<dbReference type="GO" id="GO:0016747">
    <property type="term" value="F:acyltransferase activity, transferring groups other than amino-acyl groups"/>
    <property type="evidence" value="ECO:0007669"/>
    <property type="project" value="InterPro"/>
</dbReference>
<gene>
    <name evidence="2" type="ORF">DXC51_20870</name>
</gene>
<dbReference type="InterPro" id="IPR016181">
    <property type="entry name" value="Acyl_CoA_acyltransferase"/>
</dbReference>
<dbReference type="PROSITE" id="PS51186">
    <property type="entry name" value="GNAT"/>
    <property type="match status" value="1"/>
</dbReference>
<comment type="caution">
    <text evidence="2">The sequence shown here is derived from an EMBL/GenBank/DDBJ whole genome shotgun (WGS) entry which is preliminary data.</text>
</comment>
<evidence type="ECO:0000313" key="2">
    <source>
        <dbReference type="EMBL" id="RGE57066.1"/>
    </source>
</evidence>
<proteinExistence type="predicted"/>
<dbReference type="Pfam" id="PF13302">
    <property type="entry name" value="Acetyltransf_3"/>
    <property type="match status" value="1"/>
</dbReference>
<protein>
    <submittedName>
        <fullName evidence="2">N-acetyltransferase</fullName>
    </submittedName>
</protein>
<dbReference type="PANTHER" id="PTHR43792:SF1">
    <property type="entry name" value="N-ACETYLTRANSFERASE DOMAIN-CONTAINING PROTEIN"/>
    <property type="match status" value="1"/>
</dbReference>
<dbReference type="RefSeq" id="WP_117545333.1">
    <property type="nucleotide sequence ID" value="NZ_QVLV01000018.1"/>
</dbReference>
<accession>A0A3E3HZ09</accession>
<organism evidence="2 3">
    <name type="scientific">Eisenbergiella massiliensis</name>
    <dbReference type="NCBI Taxonomy" id="1720294"/>
    <lineage>
        <taxon>Bacteria</taxon>
        <taxon>Bacillati</taxon>
        <taxon>Bacillota</taxon>
        <taxon>Clostridia</taxon>
        <taxon>Lachnospirales</taxon>
        <taxon>Lachnospiraceae</taxon>
        <taxon>Eisenbergiella</taxon>
    </lineage>
</organism>
<dbReference type="InterPro" id="IPR051531">
    <property type="entry name" value="N-acetyltransferase"/>
</dbReference>
<reference evidence="2" key="1">
    <citation type="submission" date="2018-08" db="EMBL/GenBank/DDBJ databases">
        <title>A genome reference for cultivated species of the human gut microbiota.</title>
        <authorList>
            <person name="Zou Y."/>
            <person name="Xue W."/>
            <person name="Luo G."/>
        </authorList>
    </citation>
    <scope>NUCLEOTIDE SEQUENCE [LARGE SCALE GENOMIC DNA]</scope>
    <source>
        <strain evidence="2">TF05-5AC</strain>
    </source>
</reference>
<keyword evidence="2" id="KW-0808">Transferase</keyword>
<dbReference type="EMBL" id="QVLV01000018">
    <property type="protein sequence ID" value="RGE57066.1"/>
    <property type="molecule type" value="Genomic_DNA"/>
</dbReference>
<evidence type="ECO:0000313" key="3">
    <source>
        <dbReference type="Proteomes" id="UP000260812"/>
    </source>
</evidence>
<name>A0A3E3HZ09_9FIRM</name>
<dbReference type="GeneID" id="97989251"/>
<feature type="domain" description="N-acetyltransferase" evidence="1">
    <location>
        <begin position="13"/>
        <end position="159"/>
    </location>
</feature>